<dbReference type="NCBIfam" id="TIGR02532">
    <property type="entry name" value="IV_pilin_GFxxxE"/>
    <property type="match status" value="1"/>
</dbReference>
<protein>
    <recommendedName>
        <fullName evidence="4">Prepilin-type cleavage/methylation domain-containing protein</fullName>
    </recommendedName>
</protein>
<reference evidence="2 3" key="1">
    <citation type="journal article" date="2018" name="Syst. Appl. Microbiol.">
        <title>Photobacterium carnosum sp. nov., isolated from spoiled modified atmosphere packaged poultry meat.</title>
        <authorList>
            <person name="Hilgarth M."/>
            <person name="Fuertes S."/>
            <person name="Ehrmann M."/>
            <person name="Vogel R.F."/>
        </authorList>
    </citation>
    <scope>NUCLEOTIDE SEQUENCE [LARGE SCALE GENOMIC DNA]</scope>
    <source>
        <strain evidence="2 3">TMW 2.2021</strain>
    </source>
</reference>
<evidence type="ECO:0000313" key="3">
    <source>
        <dbReference type="Proteomes" id="UP000234420"/>
    </source>
</evidence>
<keyword evidence="1" id="KW-1133">Transmembrane helix</keyword>
<keyword evidence="1" id="KW-0472">Membrane</keyword>
<dbReference type="InterPro" id="IPR012902">
    <property type="entry name" value="N_methyl_site"/>
</dbReference>
<organism evidence="2 3">
    <name type="scientific">Photobacterium carnosum</name>
    <dbReference type="NCBI Taxonomy" id="2023717"/>
    <lineage>
        <taxon>Bacteria</taxon>
        <taxon>Pseudomonadati</taxon>
        <taxon>Pseudomonadota</taxon>
        <taxon>Gammaproteobacteria</taxon>
        <taxon>Vibrionales</taxon>
        <taxon>Vibrionaceae</taxon>
        <taxon>Photobacterium</taxon>
    </lineage>
</organism>
<keyword evidence="1" id="KW-0812">Transmembrane</keyword>
<comment type="caution">
    <text evidence="2">The sequence shown here is derived from an EMBL/GenBank/DDBJ whole genome shotgun (WGS) entry which is preliminary data.</text>
</comment>
<evidence type="ECO:0008006" key="4">
    <source>
        <dbReference type="Google" id="ProtNLM"/>
    </source>
</evidence>
<evidence type="ECO:0000313" key="2">
    <source>
        <dbReference type="EMBL" id="PLC57050.1"/>
    </source>
</evidence>
<name>A0A2N4UPU7_9GAMM</name>
<dbReference type="Proteomes" id="UP000234420">
    <property type="component" value="Unassembled WGS sequence"/>
</dbReference>
<sequence length="196" mass="21919">MKNNRGFTMIELLVVIVIVIILGATIPAVINNVIKPYIEKEQVIEFVDDIRLEAELHGTKLMSSCKLFESTDIEGNPIVYNINDGQGNSIDTSGIIKKASYSFKAVKGEFFTKAEMQADHNKRTKLNKIQIKVFFSDAFKDKSKYFANSLHGQLLSSSDGIAFEYPLSSVYIRNSETPLSPCLINPIVPDSESNYE</sequence>
<feature type="transmembrane region" description="Helical" evidence="1">
    <location>
        <begin position="12"/>
        <end position="30"/>
    </location>
</feature>
<dbReference type="AlphaFoldDB" id="A0A2N4UPU7"/>
<accession>A0A2N4UPU7</accession>
<dbReference type="Pfam" id="PF07963">
    <property type="entry name" value="N_methyl"/>
    <property type="match status" value="1"/>
</dbReference>
<dbReference type="EMBL" id="NPIB01000020">
    <property type="protein sequence ID" value="PLC57050.1"/>
    <property type="molecule type" value="Genomic_DNA"/>
</dbReference>
<dbReference type="RefSeq" id="WP_065208224.1">
    <property type="nucleotide sequence ID" value="NZ_JABJXE010000015.1"/>
</dbReference>
<evidence type="ECO:0000256" key="1">
    <source>
        <dbReference type="SAM" id="Phobius"/>
    </source>
</evidence>
<keyword evidence="3" id="KW-1185">Reference proteome</keyword>
<gene>
    <name evidence="2" type="ORF">CIK00_14805</name>
</gene>
<proteinExistence type="predicted"/>